<dbReference type="EMBL" id="JACETU010000006">
    <property type="protein sequence ID" value="KAF7426381.1"/>
    <property type="molecule type" value="Genomic_DNA"/>
</dbReference>
<evidence type="ECO:0000313" key="2">
    <source>
        <dbReference type="Proteomes" id="UP000623687"/>
    </source>
</evidence>
<dbReference type="Proteomes" id="UP000623687">
    <property type="component" value="Unassembled WGS sequence"/>
</dbReference>
<reference evidence="1" key="1">
    <citation type="submission" date="2019-07" db="EMBL/GenBank/DDBJ databases">
        <authorList>
            <person name="Palmer J.M."/>
        </authorList>
    </citation>
    <scope>NUCLEOTIDE SEQUENCE</scope>
    <source>
        <strain evidence="1">PC9</strain>
    </source>
</reference>
<name>A0A8H6ZT82_PLEOS</name>
<dbReference type="AlphaFoldDB" id="A0A8H6ZT82"/>
<protein>
    <submittedName>
        <fullName evidence="1">Uncharacterized protein</fullName>
    </submittedName>
</protein>
<keyword evidence="2" id="KW-1185">Reference proteome</keyword>
<evidence type="ECO:0000313" key="1">
    <source>
        <dbReference type="EMBL" id="KAF7426381.1"/>
    </source>
</evidence>
<dbReference type="GeneID" id="59378567"/>
<accession>A0A8H6ZT82</accession>
<gene>
    <name evidence="1" type="ORF">PC9H_008749</name>
</gene>
<proteinExistence type="predicted"/>
<dbReference type="VEuPathDB" id="FungiDB:PC9H_008749"/>
<sequence>MDAFYNKAEAVRVLDEIITERIDAAPGLQMYGMDSEAVEKFGLTIVKEETNAASKLIQVNELTGEAEEALIAIQGIVTGCLLPPFEPKSSRPDETRRLAHARQSVTIAGLGSKSFNTIVQNSRHMYTMFSRYTPNAKLQPVPEFIGKYRGTGDSSTVESSTITASSRFFTPVKQASGLDIVDINAELDPRGVLSKVDASKWVHTEDNEVGYYIQTPHADENRQIGDIVEIQASMLSLPSKGNYTVKLILRSIVLLDGHLTSAATTARTLAADTIVLPPPRRLKRQNPYGGYIVQQGQIPRNTKAIEAEAAQYQAGEELEESDWHNVTME</sequence>
<dbReference type="OrthoDB" id="3269456at2759"/>
<dbReference type="RefSeq" id="XP_036629685.1">
    <property type="nucleotide sequence ID" value="XM_036778257.1"/>
</dbReference>
<comment type="caution">
    <text evidence="1">The sequence shown here is derived from an EMBL/GenBank/DDBJ whole genome shotgun (WGS) entry which is preliminary data.</text>
</comment>
<organism evidence="1 2">
    <name type="scientific">Pleurotus ostreatus</name>
    <name type="common">Oyster mushroom</name>
    <name type="synonym">White-rot fungus</name>
    <dbReference type="NCBI Taxonomy" id="5322"/>
    <lineage>
        <taxon>Eukaryota</taxon>
        <taxon>Fungi</taxon>
        <taxon>Dikarya</taxon>
        <taxon>Basidiomycota</taxon>
        <taxon>Agaricomycotina</taxon>
        <taxon>Agaricomycetes</taxon>
        <taxon>Agaricomycetidae</taxon>
        <taxon>Agaricales</taxon>
        <taxon>Pleurotineae</taxon>
        <taxon>Pleurotaceae</taxon>
        <taxon>Pleurotus</taxon>
    </lineage>
</organism>